<feature type="region of interest" description="Disordered" evidence="1">
    <location>
        <begin position="1"/>
        <end position="31"/>
    </location>
</feature>
<evidence type="ECO:0000256" key="1">
    <source>
        <dbReference type="SAM" id="MobiDB-lite"/>
    </source>
</evidence>
<gene>
    <name evidence="2" type="ORF">HAX54_044816</name>
</gene>
<dbReference type="Proteomes" id="UP000823775">
    <property type="component" value="Unassembled WGS sequence"/>
</dbReference>
<organism evidence="2 3">
    <name type="scientific">Datura stramonium</name>
    <name type="common">Jimsonweed</name>
    <name type="synonym">Common thornapple</name>
    <dbReference type="NCBI Taxonomy" id="4076"/>
    <lineage>
        <taxon>Eukaryota</taxon>
        <taxon>Viridiplantae</taxon>
        <taxon>Streptophyta</taxon>
        <taxon>Embryophyta</taxon>
        <taxon>Tracheophyta</taxon>
        <taxon>Spermatophyta</taxon>
        <taxon>Magnoliopsida</taxon>
        <taxon>eudicotyledons</taxon>
        <taxon>Gunneridae</taxon>
        <taxon>Pentapetalae</taxon>
        <taxon>asterids</taxon>
        <taxon>lamiids</taxon>
        <taxon>Solanales</taxon>
        <taxon>Solanaceae</taxon>
        <taxon>Solanoideae</taxon>
        <taxon>Datureae</taxon>
        <taxon>Datura</taxon>
    </lineage>
</organism>
<proteinExistence type="predicted"/>
<protein>
    <submittedName>
        <fullName evidence="2">Uncharacterized protein</fullName>
    </submittedName>
</protein>
<dbReference type="EMBL" id="JACEIK010006883">
    <property type="protein sequence ID" value="MCE3049435.1"/>
    <property type="molecule type" value="Genomic_DNA"/>
</dbReference>
<keyword evidence="3" id="KW-1185">Reference proteome</keyword>
<sequence>ENFLGQPVQRGMGGYRELEPVPRSHTRPHHPGTIIFTCSEAIATPARATKPSCTTGIWARH</sequence>
<evidence type="ECO:0000313" key="2">
    <source>
        <dbReference type="EMBL" id="MCE3049435.1"/>
    </source>
</evidence>
<evidence type="ECO:0000313" key="3">
    <source>
        <dbReference type="Proteomes" id="UP000823775"/>
    </source>
</evidence>
<accession>A0ABS8WJ22</accession>
<comment type="caution">
    <text evidence="2">The sequence shown here is derived from an EMBL/GenBank/DDBJ whole genome shotgun (WGS) entry which is preliminary data.</text>
</comment>
<feature type="non-terminal residue" evidence="2">
    <location>
        <position position="1"/>
    </location>
</feature>
<name>A0ABS8WJ22_DATST</name>
<reference evidence="2 3" key="1">
    <citation type="journal article" date="2021" name="BMC Genomics">
        <title>Datura genome reveals duplications of psychoactive alkaloid biosynthetic genes and high mutation rate following tissue culture.</title>
        <authorList>
            <person name="Rajewski A."/>
            <person name="Carter-House D."/>
            <person name="Stajich J."/>
            <person name="Litt A."/>
        </authorList>
    </citation>
    <scope>NUCLEOTIDE SEQUENCE [LARGE SCALE GENOMIC DNA]</scope>
    <source>
        <strain evidence="2">AR-01</strain>
    </source>
</reference>